<organism evidence="2 3">
    <name type="scientific">Inquilinus limosus</name>
    <dbReference type="NCBI Taxonomy" id="171674"/>
    <lineage>
        <taxon>Bacteria</taxon>
        <taxon>Pseudomonadati</taxon>
        <taxon>Pseudomonadota</taxon>
        <taxon>Alphaproteobacteria</taxon>
        <taxon>Rhodospirillales</taxon>
        <taxon>Rhodospirillaceae</taxon>
        <taxon>Inquilinus</taxon>
    </lineage>
</organism>
<evidence type="ECO:0008006" key="4">
    <source>
        <dbReference type="Google" id="ProtNLM"/>
    </source>
</evidence>
<protein>
    <recommendedName>
        <fullName evidence="4">Peptidase M10 serralysin C-terminal domain-containing protein</fullName>
    </recommendedName>
</protein>
<name>A0A952FSI3_9PROT</name>
<proteinExistence type="predicted"/>
<accession>A0A952FSI3</accession>
<dbReference type="EMBL" id="JAEKLZ010000278">
    <property type="protein sequence ID" value="MBW8727459.1"/>
    <property type="molecule type" value="Genomic_DNA"/>
</dbReference>
<dbReference type="Gene3D" id="2.150.10.10">
    <property type="entry name" value="Serralysin-like metalloprotease, C-terminal"/>
    <property type="match status" value="1"/>
</dbReference>
<feature type="non-terminal residue" evidence="2">
    <location>
        <position position="75"/>
    </location>
</feature>
<dbReference type="InterPro" id="IPR011049">
    <property type="entry name" value="Serralysin-like_metalloprot_C"/>
</dbReference>
<dbReference type="SUPFAM" id="SSF51120">
    <property type="entry name" value="beta-Roll"/>
    <property type="match status" value="1"/>
</dbReference>
<evidence type="ECO:0000313" key="3">
    <source>
        <dbReference type="Proteomes" id="UP000700706"/>
    </source>
</evidence>
<sequence length="75" mass="7363">MSVFTGTDAAETITPGFVSATVTSSGQPRPSNEADVISSAGGNDIVAGGQGDDTALLGTGDDTFLWVPGDGSDTV</sequence>
<reference evidence="2" key="1">
    <citation type="submission" date="2020-06" db="EMBL/GenBank/DDBJ databases">
        <title>Stable isotope informed genome-resolved metagenomics uncovers potential trophic interactions in rhizosphere soil.</title>
        <authorList>
            <person name="Starr E.P."/>
            <person name="Shi S."/>
            <person name="Blazewicz S.J."/>
            <person name="Koch B.J."/>
            <person name="Probst A.J."/>
            <person name="Hungate B.A."/>
            <person name="Pett-Ridge J."/>
            <person name="Firestone M.K."/>
            <person name="Banfield J.F."/>
        </authorList>
    </citation>
    <scope>NUCLEOTIDE SEQUENCE</scope>
    <source>
        <strain evidence="2">YM_69_17</strain>
    </source>
</reference>
<feature type="compositionally biased region" description="Polar residues" evidence="1">
    <location>
        <begin position="20"/>
        <end position="30"/>
    </location>
</feature>
<comment type="caution">
    <text evidence="2">The sequence shown here is derived from an EMBL/GenBank/DDBJ whole genome shotgun (WGS) entry which is preliminary data.</text>
</comment>
<evidence type="ECO:0000313" key="2">
    <source>
        <dbReference type="EMBL" id="MBW8727459.1"/>
    </source>
</evidence>
<feature type="region of interest" description="Disordered" evidence="1">
    <location>
        <begin position="20"/>
        <end position="40"/>
    </location>
</feature>
<gene>
    <name evidence="2" type="ORF">JF625_20205</name>
</gene>
<dbReference type="Proteomes" id="UP000700706">
    <property type="component" value="Unassembled WGS sequence"/>
</dbReference>
<evidence type="ECO:0000256" key="1">
    <source>
        <dbReference type="SAM" id="MobiDB-lite"/>
    </source>
</evidence>
<dbReference type="AlphaFoldDB" id="A0A952FSI3"/>